<protein>
    <submittedName>
        <fullName evidence="1">Uncharacterized protein</fullName>
    </submittedName>
</protein>
<gene>
    <name evidence="1" type="ORF">LOTGIDRAFT_158667</name>
</gene>
<dbReference type="Proteomes" id="UP000030746">
    <property type="component" value="Unassembled WGS sequence"/>
</dbReference>
<name>V4CA92_LOTGI</name>
<proteinExistence type="predicted"/>
<reference evidence="1 2" key="1">
    <citation type="journal article" date="2013" name="Nature">
        <title>Insights into bilaterian evolution from three spiralian genomes.</title>
        <authorList>
            <person name="Simakov O."/>
            <person name="Marletaz F."/>
            <person name="Cho S.J."/>
            <person name="Edsinger-Gonzales E."/>
            <person name="Havlak P."/>
            <person name="Hellsten U."/>
            <person name="Kuo D.H."/>
            <person name="Larsson T."/>
            <person name="Lv J."/>
            <person name="Arendt D."/>
            <person name="Savage R."/>
            <person name="Osoegawa K."/>
            <person name="de Jong P."/>
            <person name="Grimwood J."/>
            <person name="Chapman J.A."/>
            <person name="Shapiro H."/>
            <person name="Aerts A."/>
            <person name="Otillar R.P."/>
            <person name="Terry A.Y."/>
            <person name="Boore J.L."/>
            <person name="Grigoriev I.V."/>
            <person name="Lindberg D.R."/>
            <person name="Seaver E.C."/>
            <person name="Weisblat D.A."/>
            <person name="Putnam N.H."/>
            <person name="Rokhsar D.S."/>
        </authorList>
    </citation>
    <scope>NUCLEOTIDE SEQUENCE [LARGE SCALE GENOMIC DNA]</scope>
</reference>
<sequence>MIIVNAMHCSMEGNFSESGASEKKTFDMIQMQMLMLSCFFAGMKSYHQLETCWSIDIKLCSSELLNDIECCQFYIEIQHVFQYLDNWKSPFHSRDKLGLPFAKLDGRSVWHSGSDHAVGAEIHNVPTKGSKSTKEGES</sequence>
<dbReference type="CTD" id="20237829"/>
<keyword evidence="2" id="KW-1185">Reference proteome</keyword>
<dbReference type="AlphaFoldDB" id="V4CA92"/>
<dbReference type="HOGENOM" id="CLU_1857544_0_0_1"/>
<organism evidence="1 2">
    <name type="scientific">Lottia gigantea</name>
    <name type="common">Giant owl limpet</name>
    <dbReference type="NCBI Taxonomy" id="225164"/>
    <lineage>
        <taxon>Eukaryota</taxon>
        <taxon>Metazoa</taxon>
        <taxon>Spiralia</taxon>
        <taxon>Lophotrochozoa</taxon>
        <taxon>Mollusca</taxon>
        <taxon>Gastropoda</taxon>
        <taxon>Patellogastropoda</taxon>
        <taxon>Lottioidea</taxon>
        <taxon>Lottiidae</taxon>
        <taxon>Lottia</taxon>
    </lineage>
</organism>
<evidence type="ECO:0000313" key="2">
    <source>
        <dbReference type="Proteomes" id="UP000030746"/>
    </source>
</evidence>
<dbReference type="KEGG" id="lgi:LOTGIDRAFT_158667"/>
<accession>V4CA92</accession>
<dbReference type="EMBL" id="KB201205">
    <property type="protein sequence ID" value="ESO98719.1"/>
    <property type="molecule type" value="Genomic_DNA"/>
</dbReference>
<dbReference type="GeneID" id="20237829"/>
<dbReference type="RefSeq" id="XP_009050363.1">
    <property type="nucleotide sequence ID" value="XM_009052115.1"/>
</dbReference>
<evidence type="ECO:0000313" key="1">
    <source>
        <dbReference type="EMBL" id="ESO98719.1"/>
    </source>
</evidence>